<dbReference type="PANTHER" id="PTHR11690">
    <property type="entry name" value="AMILORIDE-SENSITIVE SODIUM CHANNEL-RELATED"/>
    <property type="match status" value="1"/>
</dbReference>
<evidence type="ECO:0000256" key="12">
    <source>
        <dbReference type="SAM" id="MobiDB-lite"/>
    </source>
</evidence>
<keyword evidence="3 11" id="KW-0894">Sodium channel</keyword>
<dbReference type="GO" id="GO:0015280">
    <property type="term" value="F:ligand-gated sodium channel activity"/>
    <property type="evidence" value="ECO:0007669"/>
    <property type="project" value="TreeGrafter"/>
</dbReference>
<dbReference type="Proteomes" id="UP000085678">
    <property type="component" value="Unplaced"/>
</dbReference>
<keyword evidence="13" id="KW-1185">Reference proteome</keyword>
<dbReference type="Pfam" id="PF00858">
    <property type="entry name" value="ASC"/>
    <property type="match status" value="1"/>
</dbReference>
<dbReference type="RefSeq" id="XP_013418966.1">
    <property type="nucleotide sequence ID" value="XM_013563512.1"/>
</dbReference>
<keyword evidence="2 11" id="KW-0813">Transport</keyword>
<keyword evidence="10 11" id="KW-0407">Ion channel</keyword>
<dbReference type="Gene3D" id="1.10.287.770">
    <property type="entry name" value="YojJ-like"/>
    <property type="match status" value="1"/>
</dbReference>
<sequence>MKSCVQTVTIEECGCSLMNCPNPNKTRLCAINTNSTDYECTQRMHRQLASRSYDACSCPQRCSENLYHLTVSSATWPSQSYRESAFLRKEVLSAYNSTLSPAENLLKLEIYISDINVMKIEEHPSYLAANLFADVGGLAGFYIGASVFTAGEFFEFAMDLVIAFIYHRGSCRVPRSGQRKKGSEEHDLEQRTTVEQYV</sequence>
<dbReference type="GeneID" id="106179766"/>
<evidence type="ECO:0000256" key="11">
    <source>
        <dbReference type="RuleBase" id="RU000679"/>
    </source>
</evidence>
<comment type="similarity">
    <text evidence="11">Belongs to the amiloride-sensitive sodium channel (TC 1.A.6) family.</text>
</comment>
<keyword evidence="6" id="KW-0915">Sodium</keyword>
<evidence type="ECO:0000256" key="9">
    <source>
        <dbReference type="ARBA" id="ARBA00023201"/>
    </source>
</evidence>
<proteinExistence type="inferred from homology"/>
<keyword evidence="5" id="KW-1133">Transmembrane helix</keyword>
<keyword evidence="7 11" id="KW-0406">Ion transport</keyword>
<keyword evidence="8" id="KW-0472">Membrane</keyword>
<name>A0A1S3K9N5_LINAN</name>
<evidence type="ECO:0000256" key="1">
    <source>
        <dbReference type="ARBA" id="ARBA00004141"/>
    </source>
</evidence>
<comment type="subcellular location">
    <subcellularLocation>
        <location evidence="1">Membrane</location>
        <topology evidence="1">Multi-pass membrane protein</topology>
    </subcellularLocation>
</comment>
<dbReference type="PRINTS" id="PR01078">
    <property type="entry name" value="AMINACHANNEL"/>
</dbReference>
<dbReference type="PANTHER" id="PTHR11690:SF248">
    <property type="entry name" value="PICKPOCKET 17, ISOFORM A"/>
    <property type="match status" value="1"/>
</dbReference>
<dbReference type="AlphaFoldDB" id="A0A1S3K9N5"/>
<dbReference type="InParanoid" id="A0A1S3K9N5"/>
<dbReference type="InterPro" id="IPR001873">
    <property type="entry name" value="ENaC"/>
</dbReference>
<evidence type="ECO:0000313" key="14">
    <source>
        <dbReference type="RefSeq" id="XP_013418966.1"/>
    </source>
</evidence>
<evidence type="ECO:0000256" key="7">
    <source>
        <dbReference type="ARBA" id="ARBA00023065"/>
    </source>
</evidence>
<dbReference type="GO" id="GO:0005886">
    <property type="term" value="C:plasma membrane"/>
    <property type="evidence" value="ECO:0007669"/>
    <property type="project" value="TreeGrafter"/>
</dbReference>
<evidence type="ECO:0000256" key="5">
    <source>
        <dbReference type="ARBA" id="ARBA00022989"/>
    </source>
</evidence>
<evidence type="ECO:0000256" key="3">
    <source>
        <dbReference type="ARBA" id="ARBA00022461"/>
    </source>
</evidence>
<keyword evidence="9 11" id="KW-0739">Sodium transport</keyword>
<gene>
    <name evidence="14" type="primary">LOC106179766</name>
</gene>
<evidence type="ECO:0000256" key="8">
    <source>
        <dbReference type="ARBA" id="ARBA00023136"/>
    </source>
</evidence>
<organism evidence="13 14">
    <name type="scientific">Lingula anatina</name>
    <name type="common">Brachiopod</name>
    <name type="synonym">Lingula unguis</name>
    <dbReference type="NCBI Taxonomy" id="7574"/>
    <lineage>
        <taxon>Eukaryota</taxon>
        <taxon>Metazoa</taxon>
        <taxon>Spiralia</taxon>
        <taxon>Lophotrochozoa</taxon>
        <taxon>Brachiopoda</taxon>
        <taxon>Linguliformea</taxon>
        <taxon>Lingulata</taxon>
        <taxon>Lingulida</taxon>
        <taxon>Linguloidea</taxon>
        <taxon>Lingulidae</taxon>
        <taxon>Lingula</taxon>
    </lineage>
</organism>
<accession>A0A1S3K9N5</accession>
<dbReference type="STRING" id="7574.A0A1S3K9N5"/>
<dbReference type="KEGG" id="lak:106179766"/>
<evidence type="ECO:0000256" key="10">
    <source>
        <dbReference type="ARBA" id="ARBA00023303"/>
    </source>
</evidence>
<evidence type="ECO:0000256" key="4">
    <source>
        <dbReference type="ARBA" id="ARBA00022692"/>
    </source>
</evidence>
<feature type="compositionally biased region" description="Basic and acidic residues" evidence="12">
    <location>
        <begin position="181"/>
        <end position="192"/>
    </location>
</feature>
<evidence type="ECO:0000313" key="13">
    <source>
        <dbReference type="Proteomes" id="UP000085678"/>
    </source>
</evidence>
<protein>
    <submittedName>
        <fullName evidence="14">Amiloride-sensitive sodium channel subunit beta-like</fullName>
    </submittedName>
</protein>
<evidence type="ECO:0000256" key="6">
    <source>
        <dbReference type="ARBA" id="ARBA00023053"/>
    </source>
</evidence>
<feature type="region of interest" description="Disordered" evidence="12">
    <location>
        <begin position="173"/>
        <end position="198"/>
    </location>
</feature>
<evidence type="ECO:0000256" key="2">
    <source>
        <dbReference type="ARBA" id="ARBA00022448"/>
    </source>
</evidence>
<keyword evidence="4 11" id="KW-0812">Transmembrane</keyword>
<dbReference type="OrthoDB" id="8065060at2759"/>
<reference evidence="14" key="1">
    <citation type="submission" date="2025-08" db="UniProtKB">
        <authorList>
            <consortium name="RefSeq"/>
        </authorList>
    </citation>
    <scope>IDENTIFICATION</scope>
    <source>
        <tissue evidence="14">Gonads</tissue>
    </source>
</reference>